<dbReference type="Pfam" id="PF00595">
    <property type="entry name" value="PDZ"/>
    <property type="match status" value="1"/>
</dbReference>
<feature type="compositionally biased region" description="Low complexity" evidence="9">
    <location>
        <begin position="1005"/>
        <end position="1022"/>
    </location>
</feature>
<dbReference type="SMART" id="SM00312">
    <property type="entry name" value="PX"/>
    <property type="match status" value="1"/>
</dbReference>
<dbReference type="Proteomes" id="UP000678499">
    <property type="component" value="Unassembled WGS sequence"/>
</dbReference>
<reference evidence="14" key="1">
    <citation type="submission" date="2020-11" db="EMBL/GenBank/DDBJ databases">
        <authorList>
            <person name="Tran Van P."/>
        </authorList>
    </citation>
    <scope>NUCLEOTIDE SEQUENCE</scope>
</reference>
<name>A0A7R9BRL9_9CRUS</name>
<dbReference type="GO" id="GO:1990456">
    <property type="term" value="P:mitochondrion-endoplasmic reticulum membrane tethering"/>
    <property type="evidence" value="ECO:0007669"/>
    <property type="project" value="InterPro"/>
</dbReference>
<feature type="region of interest" description="Disordered" evidence="9">
    <location>
        <begin position="1356"/>
        <end position="1378"/>
    </location>
</feature>
<evidence type="ECO:0000256" key="5">
    <source>
        <dbReference type="ARBA" id="ARBA00022833"/>
    </source>
</evidence>
<keyword evidence="7" id="KW-0446">Lipid-binding</keyword>
<dbReference type="Pfam" id="PF26547">
    <property type="entry name" value="PDZD8_N"/>
    <property type="match status" value="1"/>
</dbReference>
<organism evidence="14">
    <name type="scientific">Notodromas monacha</name>
    <dbReference type="NCBI Taxonomy" id="399045"/>
    <lineage>
        <taxon>Eukaryota</taxon>
        <taxon>Metazoa</taxon>
        <taxon>Ecdysozoa</taxon>
        <taxon>Arthropoda</taxon>
        <taxon>Crustacea</taxon>
        <taxon>Oligostraca</taxon>
        <taxon>Ostracoda</taxon>
        <taxon>Podocopa</taxon>
        <taxon>Podocopida</taxon>
        <taxon>Cypridocopina</taxon>
        <taxon>Cypridoidea</taxon>
        <taxon>Cyprididae</taxon>
        <taxon>Notodromas</taxon>
    </lineage>
</organism>
<keyword evidence="4" id="KW-0479">Metal-binding</keyword>
<evidence type="ECO:0000256" key="6">
    <source>
        <dbReference type="ARBA" id="ARBA00023055"/>
    </source>
</evidence>
<dbReference type="EMBL" id="CAJPEX010002039">
    <property type="protein sequence ID" value="CAG0920401.1"/>
    <property type="molecule type" value="Genomic_DNA"/>
</dbReference>
<dbReference type="GO" id="GO:0035091">
    <property type="term" value="F:phosphatidylinositol binding"/>
    <property type="evidence" value="ECO:0007669"/>
    <property type="project" value="InterPro"/>
</dbReference>
<dbReference type="Pfam" id="PF00787">
    <property type="entry name" value="PX"/>
    <property type="match status" value="1"/>
</dbReference>
<feature type="domain" description="SMP-LTD" evidence="13">
    <location>
        <begin position="448"/>
        <end position="639"/>
    </location>
</feature>
<dbReference type="Gene3D" id="2.30.42.10">
    <property type="match status" value="1"/>
</dbReference>
<dbReference type="OrthoDB" id="10258858at2759"/>
<dbReference type="GO" id="GO:0016020">
    <property type="term" value="C:membrane"/>
    <property type="evidence" value="ECO:0007669"/>
    <property type="project" value="UniProtKB-SubCell"/>
</dbReference>
<dbReference type="SUPFAM" id="SSF46924">
    <property type="entry name" value="RNA polymerase subunit RPB10"/>
    <property type="match status" value="1"/>
</dbReference>
<dbReference type="InterPro" id="IPR002219">
    <property type="entry name" value="PKC_DAG/PE"/>
</dbReference>
<feature type="domain" description="Phorbol-ester/DAG-type" evidence="10">
    <location>
        <begin position="1031"/>
        <end position="1082"/>
    </location>
</feature>
<keyword evidence="8" id="KW-0472">Membrane</keyword>
<dbReference type="SMART" id="SM00109">
    <property type="entry name" value="C1"/>
    <property type="match status" value="1"/>
</dbReference>
<feature type="compositionally biased region" description="Polar residues" evidence="9">
    <location>
        <begin position="1127"/>
        <end position="1141"/>
    </location>
</feature>
<dbReference type="InterPro" id="IPR036034">
    <property type="entry name" value="PDZ_sf"/>
</dbReference>
<sequence>MRNDAVPLQLAVTLAELKSYEDIKVEAIPEKVGLFMKHVEYEIRSRRQRGTVRRRYNDFIVLHELMLIAFPYRLIPNLPPKRIINNGDASFVEERRKALKRWLEIVCRHPVLCANDVLRFFLTFQGADVQTAMKDQFLRTPDEFMTSPVALQAKELMPPESQAVYSATREYIRCISFSMKKFKKVLENLAQYSKNYAAEIVDLQRAFADIGAVSPSETPAVQSGLLMWSYIKSGCRNLMKDIGVLEETSQNFSEVEELKVRDQIQILVDVLEGHVELCNRHEKNLLHDHQRAVQKIMEMKKRHFKGLVQGKAADQGASRLEARILEQESLLASMESRSYFSIFCINEETQLVHAYMELMSTTLESLINVEMQGHKDLSEKWERLTPVVSGLLPSIVKIVLPSSDRHTTVTVAQLHAVPEAPVAICAITDIDGASSGIIREEIRKEQLPYRETHFAFNLVLDAVFSQVRFTPGVRSWLLRKINVEIDEMLTKTTAGHLLTSVKIRSLDIGREIPYFSNIDVVRVELHPEFGHVSSLELAMDIEYKGGFRLATDADLVLGKCAALCVKVTELRGRFRLLLNELPYPHWSFSFLQEPVMNFDVESHFQGRPLPQITSLIINQIRRTVRKKHTYPCFKMRYKPFFPVPDPTNLFAGEVLDLEEDFVGGELCSTVLEFSKLPSVSSGMELYCCIAFDETNWIEASYYYQNIGRKGEAKRFHKQLSFTRTNEQQCWPGFTLETCFLPDRYSVGVLVSSVEPGSSAADAGLQAGDVILRMNGTAVCPYGHETAQRSAALEENIIIGVESVVPPVVVREEDATAVKEVCNQSPMDSSKVFQEAQGISSSNKRASIQSCSSLKKQLLEDTPYMLKTCSVPSSSEPYFNEKMSVTLEPWHLWINVSLWTQPEAKGGSSDGPTLHATPVAEDAVPGAVLLAHASIPVSYIISNCCQSTGGHFIERFYLRAPDSKAAKAKEHKYGSFSGFHPQWCHGDVSLSFCYSSPPEARGRKGSGSVSSSTSGSPKRSAGSLAKQKFGPQHSFVKLSLSSSSLCAICGKKSWWKSGYECQGCLATCHRKCLAKYREQDPVCRLVSRKSAPSATDSTDDNEDAALQSAAMSAKNVPEIVATPASVEDGSNQSTPSDGTNRLSRFGWRRRKPTNIEGSGDEAAHLLPGSQSESCSSSPRRRLGQFMSKFHSGASTGNAGSSPTSDNTNSTVLAALKRIGSAQSLNFQVSPAGNTSGAQPSMNLSDGSHLTPGGVALATSRSLPPSPNRSPTTTKKMFPQCSADQLFDIPLEWETEEDLQQLVTSIQSWPNQRDDVVNEIKSRGSLLYASLAPKKRLSAISRKLEALQVAVDEASERRNSLANEERETLNASMKTHGAEQQSSVTSDVAWEAYLGLLQAEYTEGDALDSLGLKRYCCRRMLLGHVDLIEKLLNYAPLEK</sequence>
<evidence type="ECO:0000256" key="9">
    <source>
        <dbReference type="SAM" id="MobiDB-lite"/>
    </source>
</evidence>
<dbReference type="SUPFAM" id="SSF50156">
    <property type="entry name" value="PDZ domain-like"/>
    <property type="match status" value="1"/>
</dbReference>
<keyword evidence="5" id="KW-0862">Zinc</keyword>
<feature type="compositionally biased region" description="Polar residues" evidence="9">
    <location>
        <begin position="1225"/>
        <end position="1246"/>
    </location>
</feature>
<accession>A0A7R9BRL9</accession>
<dbReference type="InterPro" id="IPR058801">
    <property type="entry name" value="PDZD8_N"/>
</dbReference>
<feature type="compositionally biased region" description="Basic and acidic residues" evidence="9">
    <location>
        <begin position="1356"/>
        <end position="1366"/>
    </location>
</feature>
<dbReference type="GO" id="GO:0005739">
    <property type="term" value="C:mitochondrion"/>
    <property type="evidence" value="ECO:0007669"/>
    <property type="project" value="GOC"/>
</dbReference>
<dbReference type="InterPro" id="IPR039275">
    <property type="entry name" value="PDZD8"/>
</dbReference>
<dbReference type="Pfam" id="PF01194">
    <property type="entry name" value="RNA_pol_N"/>
    <property type="match status" value="1"/>
</dbReference>
<dbReference type="InterPro" id="IPR046349">
    <property type="entry name" value="C1-like_sf"/>
</dbReference>
<evidence type="ECO:0000256" key="8">
    <source>
        <dbReference type="ARBA" id="ARBA00023136"/>
    </source>
</evidence>
<dbReference type="SUPFAM" id="SSF57889">
    <property type="entry name" value="Cysteine-rich domain"/>
    <property type="match status" value="1"/>
</dbReference>
<comment type="subcellular location">
    <subcellularLocation>
        <location evidence="1">Membrane</location>
    </subcellularLocation>
</comment>
<evidence type="ECO:0000313" key="15">
    <source>
        <dbReference type="Proteomes" id="UP000678499"/>
    </source>
</evidence>
<evidence type="ECO:0000256" key="7">
    <source>
        <dbReference type="ARBA" id="ARBA00023121"/>
    </source>
</evidence>
<dbReference type="Gene3D" id="1.20.1270.60">
    <property type="entry name" value="Arfaptin homology (AH) domain/BAR domain"/>
    <property type="match status" value="1"/>
</dbReference>
<dbReference type="PROSITE" id="PS50106">
    <property type="entry name" value="PDZ"/>
    <property type="match status" value="1"/>
</dbReference>
<proteinExistence type="inferred from homology"/>
<feature type="compositionally biased region" description="Polar residues" evidence="9">
    <location>
        <begin position="1191"/>
        <end position="1207"/>
    </location>
</feature>
<dbReference type="GO" id="GO:0003899">
    <property type="term" value="F:DNA-directed RNA polymerase activity"/>
    <property type="evidence" value="ECO:0007669"/>
    <property type="project" value="InterPro"/>
</dbReference>
<dbReference type="SMART" id="SM00228">
    <property type="entry name" value="PDZ"/>
    <property type="match status" value="1"/>
</dbReference>
<dbReference type="GO" id="GO:0044233">
    <property type="term" value="C:mitochondria-associated endoplasmic reticulum membrane contact site"/>
    <property type="evidence" value="ECO:0007669"/>
    <property type="project" value="InterPro"/>
</dbReference>
<dbReference type="PROSITE" id="PS50081">
    <property type="entry name" value="ZF_DAG_PE_2"/>
    <property type="match status" value="1"/>
</dbReference>
<dbReference type="PANTHER" id="PTHR21519:SF1">
    <property type="entry name" value="PDZ DOMAIN-CONTAINING PROTEIN 8"/>
    <property type="match status" value="1"/>
</dbReference>
<dbReference type="Gene3D" id="3.30.1520.10">
    <property type="entry name" value="Phox-like domain"/>
    <property type="match status" value="1"/>
</dbReference>
<dbReference type="GO" id="GO:0046872">
    <property type="term" value="F:metal ion binding"/>
    <property type="evidence" value="ECO:0007669"/>
    <property type="project" value="UniProtKB-KW"/>
</dbReference>
<evidence type="ECO:0000256" key="3">
    <source>
        <dbReference type="ARBA" id="ARBA00022448"/>
    </source>
</evidence>
<dbReference type="Gene3D" id="1.10.10.60">
    <property type="entry name" value="Homeodomain-like"/>
    <property type="match status" value="1"/>
</dbReference>
<evidence type="ECO:0000259" key="13">
    <source>
        <dbReference type="PROSITE" id="PS51847"/>
    </source>
</evidence>
<evidence type="ECO:0000259" key="12">
    <source>
        <dbReference type="PROSITE" id="PS50195"/>
    </source>
</evidence>
<dbReference type="InterPro" id="IPR031468">
    <property type="entry name" value="SMP_LBD"/>
</dbReference>
<feature type="region of interest" description="Disordered" evidence="9">
    <location>
        <begin position="1188"/>
        <end position="1207"/>
    </location>
</feature>
<keyword evidence="3" id="KW-0813">Transport</keyword>
<dbReference type="InterPro" id="IPR023580">
    <property type="entry name" value="RNA_pol_su_RPB10"/>
</dbReference>
<dbReference type="Gene3D" id="3.30.60.20">
    <property type="match status" value="1"/>
</dbReference>
<dbReference type="PROSITE" id="PS50195">
    <property type="entry name" value="PX"/>
    <property type="match status" value="1"/>
</dbReference>
<dbReference type="InterPro" id="IPR036871">
    <property type="entry name" value="PX_dom_sf"/>
</dbReference>
<dbReference type="GO" id="GO:0006869">
    <property type="term" value="P:lipid transport"/>
    <property type="evidence" value="ECO:0007669"/>
    <property type="project" value="UniProtKB-KW"/>
</dbReference>
<dbReference type="GO" id="GO:0003677">
    <property type="term" value="F:DNA binding"/>
    <property type="evidence" value="ECO:0007669"/>
    <property type="project" value="InterPro"/>
</dbReference>
<keyword evidence="6" id="KW-0445">Lipid transport</keyword>
<dbReference type="GO" id="GO:0051560">
    <property type="term" value="P:mitochondrial calcium ion homeostasis"/>
    <property type="evidence" value="ECO:0007669"/>
    <property type="project" value="InterPro"/>
</dbReference>
<dbReference type="InterPro" id="IPR027267">
    <property type="entry name" value="AH/BAR_dom_sf"/>
</dbReference>
<dbReference type="CDD" id="cd21674">
    <property type="entry name" value="SMP_PDZD8"/>
    <property type="match status" value="1"/>
</dbReference>
<evidence type="ECO:0000313" key="14">
    <source>
        <dbReference type="EMBL" id="CAD7280249.1"/>
    </source>
</evidence>
<evidence type="ECO:0000259" key="11">
    <source>
        <dbReference type="PROSITE" id="PS50106"/>
    </source>
</evidence>
<comment type="similarity">
    <text evidence="2">Belongs to the sorting nexin family.</text>
</comment>
<dbReference type="InterPro" id="IPR001683">
    <property type="entry name" value="PX_dom"/>
</dbReference>
<protein>
    <recommendedName>
        <fullName evidence="16">Sorting nexin-8</fullName>
    </recommendedName>
</protein>
<dbReference type="InterPro" id="IPR000268">
    <property type="entry name" value="RPABC5/Rpb10"/>
</dbReference>
<dbReference type="GO" id="GO:0006351">
    <property type="term" value="P:DNA-templated transcription"/>
    <property type="evidence" value="ECO:0007669"/>
    <property type="project" value="InterPro"/>
</dbReference>
<evidence type="ECO:0000259" key="10">
    <source>
        <dbReference type="PROSITE" id="PS50081"/>
    </source>
</evidence>
<evidence type="ECO:0000256" key="1">
    <source>
        <dbReference type="ARBA" id="ARBA00004370"/>
    </source>
</evidence>
<gene>
    <name evidence="14" type="ORF">NMOB1V02_LOCUS7911</name>
</gene>
<keyword evidence="15" id="KW-1185">Reference proteome</keyword>
<evidence type="ECO:0000256" key="4">
    <source>
        <dbReference type="ARBA" id="ARBA00022723"/>
    </source>
</evidence>
<feature type="region of interest" description="Disordered" evidence="9">
    <location>
        <begin position="999"/>
        <end position="1025"/>
    </location>
</feature>
<dbReference type="InterPro" id="IPR001478">
    <property type="entry name" value="PDZ"/>
</dbReference>
<feature type="region of interest" description="Disordered" evidence="9">
    <location>
        <begin position="1225"/>
        <end position="1274"/>
    </location>
</feature>
<feature type="compositionally biased region" description="Low complexity" evidence="9">
    <location>
        <begin position="1257"/>
        <end position="1272"/>
    </location>
</feature>
<feature type="domain" description="PX" evidence="12">
    <location>
        <begin position="19"/>
        <end position="128"/>
    </location>
</feature>
<dbReference type="EMBL" id="OA884076">
    <property type="protein sequence ID" value="CAD7280249.1"/>
    <property type="molecule type" value="Genomic_DNA"/>
</dbReference>
<feature type="domain" description="PDZ" evidence="11">
    <location>
        <begin position="718"/>
        <end position="786"/>
    </location>
</feature>
<dbReference type="SUPFAM" id="SSF64268">
    <property type="entry name" value="PX domain"/>
    <property type="match status" value="1"/>
</dbReference>
<evidence type="ECO:0008006" key="16">
    <source>
        <dbReference type="Google" id="ProtNLM"/>
    </source>
</evidence>
<dbReference type="PROSITE" id="PS51847">
    <property type="entry name" value="SMP"/>
    <property type="match status" value="1"/>
</dbReference>
<dbReference type="PANTHER" id="PTHR21519">
    <property type="entry name" value="PDZ DOMAIN-CONTAINING PROTEIN 8"/>
    <property type="match status" value="1"/>
</dbReference>
<evidence type="ECO:0000256" key="2">
    <source>
        <dbReference type="ARBA" id="ARBA00010883"/>
    </source>
</evidence>
<feature type="compositionally biased region" description="Polar residues" evidence="9">
    <location>
        <begin position="1367"/>
        <end position="1378"/>
    </location>
</feature>
<feature type="region of interest" description="Disordered" evidence="9">
    <location>
        <begin position="1122"/>
        <end position="1178"/>
    </location>
</feature>